<dbReference type="EMBL" id="JACCBS010000003">
    <property type="protein sequence ID" value="NYE58577.1"/>
    <property type="molecule type" value="Genomic_DNA"/>
</dbReference>
<proteinExistence type="predicted"/>
<accession>A0ABX2RBM7</accession>
<protein>
    <submittedName>
        <fullName evidence="1">Glycerol uptake operon antiterminator</fullName>
    </submittedName>
</protein>
<dbReference type="Proteomes" id="UP000604066">
    <property type="component" value="Unassembled WGS sequence"/>
</dbReference>
<dbReference type="PANTHER" id="PTHR35787">
    <property type="entry name" value="GLYCEROL UPTAKE OPERON ANTITERMINATOR REGULATORY PROTEIN"/>
    <property type="match status" value="1"/>
</dbReference>
<dbReference type="PANTHER" id="PTHR35787:SF1">
    <property type="entry name" value="GLYCEROL UPTAKE OPERON ANTITERMINATOR REGULATORY PROTEIN"/>
    <property type="match status" value="1"/>
</dbReference>
<sequence length="190" mass="20765">MLIDLINQQKVIPALRNPEDFREVLNIPSVKIMFLLFGDINSLGDYLKHARASGKKLIVHFDLIEGLGKDEAAVKYLVKAGVEGIITTKTSIARQAKKEGIVAIQRLFIIDSEAVRSGLKQLAESKPHGVEILPATVPAKIVREIKETSRLPVIGGGLIQGEDDLKEALSKGFSAISTNKTALWFLNTVL</sequence>
<dbReference type="SUPFAM" id="SSF110391">
    <property type="entry name" value="GlpP-like"/>
    <property type="match status" value="1"/>
</dbReference>
<dbReference type="Gene3D" id="3.20.20.70">
    <property type="entry name" value="Aldolase class I"/>
    <property type="match status" value="1"/>
</dbReference>
<evidence type="ECO:0000313" key="1">
    <source>
        <dbReference type="EMBL" id="NYE58577.1"/>
    </source>
</evidence>
<keyword evidence="2" id="KW-1185">Reference proteome</keyword>
<comment type="caution">
    <text evidence="1">The sequence shown here is derived from an EMBL/GenBank/DDBJ whole genome shotgun (WGS) entry which is preliminary data.</text>
</comment>
<dbReference type="RefSeq" id="WP_028052026.1">
    <property type="nucleotide sequence ID" value="NZ_ATYG01000013.1"/>
</dbReference>
<evidence type="ECO:0000313" key="2">
    <source>
        <dbReference type="Proteomes" id="UP000604066"/>
    </source>
</evidence>
<dbReference type="Pfam" id="PF04309">
    <property type="entry name" value="G3P_antiterm"/>
    <property type="match status" value="1"/>
</dbReference>
<dbReference type="InterPro" id="IPR006699">
    <property type="entry name" value="GlpP"/>
</dbReference>
<reference evidence="1 2" key="1">
    <citation type="submission" date="2020-07" db="EMBL/GenBank/DDBJ databases">
        <title>Genomic Encyclopedia of Type Strains, Phase III (KMG-III): the genomes of soil and plant-associated and newly described type strains.</title>
        <authorList>
            <person name="Whitman W."/>
        </authorList>
    </citation>
    <scope>NUCLEOTIDE SEQUENCE [LARGE SCALE GENOMIC DNA]</scope>
    <source>
        <strain evidence="1 2">DSM 11255</strain>
    </source>
</reference>
<name>A0ABX2RBM7_9THEO</name>
<organism evidence="1 2">
    <name type="scientific">Carboxydothermus ferrireducens DSM 11255</name>
    <dbReference type="NCBI Taxonomy" id="1119529"/>
    <lineage>
        <taxon>Bacteria</taxon>
        <taxon>Bacillati</taxon>
        <taxon>Bacillota</taxon>
        <taxon>Clostridia</taxon>
        <taxon>Thermoanaerobacterales</taxon>
        <taxon>Thermoanaerobacteraceae</taxon>
        <taxon>Carboxydothermus</taxon>
    </lineage>
</organism>
<dbReference type="PIRSF" id="PIRSF016897">
    <property type="entry name" value="GlpP"/>
    <property type="match status" value="1"/>
</dbReference>
<dbReference type="InterPro" id="IPR013785">
    <property type="entry name" value="Aldolase_TIM"/>
</dbReference>
<gene>
    <name evidence="1" type="ORF">HDG70_002328</name>
</gene>